<keyword evidence="7 16" id="KW-0479">Metal-binding</keyword>
<dbReference type="GO" id="GO:0016491">
    <property type="term" value="F:oxidoreductase activity"/>
    <property type="evidence" value="ECO:0007669"/>
    <property type="project" value="InterPro"/>
</dbReference>
<proteinExistence type="inferred from homology"/>
<dbReference type="GO" id="GO:0005507">
    <property type="term" value="F:copper ion binding"/>
    <property type="evidence" value="ECO:0007669"/>
    <property type="project" value="InterPro"/>
</dbReference>
<dbReference type="InterPro" id="IPR001505">
    <property type="entry name" value="Copper_CuA"/>
</dbReference>
<keyword evidence="9 17" id="KW-1133">Transmembrane helix</keyword>
<dbReference type="NCBIfam" id="TIGR02866">
    <property type="entry name" value="CoxB"/>
    <property type="match status" value="1"/>
</dbReference>
<keyword evidence="10 16" id="KW-0408">Iron</keyword>
<evidence type="ECO:0000256" key="5">
    <source>
        <dbReference type="ARBA" id="ARBA00022660"/>
    </source>
</evidence>
<evidence type="ECO:0000256" key="12">
    <source>
        <dbReference type="ARBA" id="ARBA00023136"/>
    </source>
</evidence>
<evidence type="ECO:0000256" key="7">
    <source>
        <dbReference type="ARBA" id="ARBA00022723"/>
    </source>
</evidence>
<evidence type="ECO:0000256" key="4">
    <source>
        <dbReference type="ARBA" id="ARBA00022617"/>
    </source>
</evidence>
<evidence type="ECO:0000259" key="18">
    <source>
        <dbReference type="PROSITE" id="PS50857"/>
    </source>
</evidence>
<dbReference type="AlphaFoldDB" id="A0A0R3DFV4"/>
<dbReference type="InterPro" id="IPR036909">
    <property type="entry name" value="Cyt_c-like_dom_sf"/>
</dbReference>
<dbReference type="PANTHER" id="PTHR22888">
    <property type="entry name" value="CYTOCHROME C OXIDASE, SUBUNIT II"/>
    <property type="match status" value="1"/>
</dbReference>
<evidence type="ECO:0000256" key="16">
    <source>
        <dbReference type="PROSITE-ProRule" id="PRU00433"/>
    </source>
</evidence>
<dbReference type="GO" id="GO:0004129">
    <property type="term" value="F:cytochrome-c oxidase activity"/>
    <property type="evidence" value="ECO:0007669"/>
    <property type="project" value="UniProtKB-EC"/>
</dbReference>
<dbReference type="PROSITE" id="PS50857">
    <property type="entry name" value="COX2_CUA"/>
    <property type="match status" value="1"/>
</dbReference>
<evidence type="ECO:0000256" key="8">
    <source>
        <dbReference type="ARBA" id="ARBA00022982"/>
    </source>
</evidence>
<comment type="similarity">
    <text evidence="2">Belongs to the cytochrome c oxidase subunit 2 family.</text>
</comment>
<dbReference type="CDD" id="cd04213">
    <property type="entry name" value="CuRO_CcO_Caa3_II"/>
    <property type="match status" value="1"/>
</dbReference>
<dbReference type="PANTHER" id="PTHR22888:SF9">
    <property type="entry name" value="CYTOCHROME C OXIDASE SUBUNIT 2"/>
    <property type="match status" value="1"/>
</dbReference>
<dbReference type="EMBL" id="LJYG01000101">
    <property type="protein sequence ID" value="KRQ06388.1"/>
    <property type="molecule type" value="Genomic_DNA"/>
</dbReference>
<evidence type="ECO:0000256" key="13">
    <source>
        <dbReference type="ARBA" id="ARBA00024688"/>
    </source>
</evidence>
<keyword evidence="3" id="KW-0813">Transport</keyword>
<dbReference type="InterPro" id="IPR009056">
    <property type="entry name" value="Cyt_c-like_dom"/>
</dbReference>
<organism evidence="20 21">
    <name type="scientific">Bradyrhizobium manausense</name>
    <dbReference type="NCBI Taxonomy" id="989370"/>
    <lineage>
        <taxon>Bacteria</taxon>
        <taxon>Pseudomonadati</taxon>
        <taxon>Pseudomonadota</taxon>
        <taxon>Alphaproteobacteria</taxon>
        <taxon>Hyphomicrobiales</taxon>
        <taxon>Nitrobacteraceae</taxon>
        <taxon>Bradyrhizobium</taxon>
    </lineage>
</organism>
<sequence>MPVRIRTALVTLVTLPLAACEGRQSALAPQGLQSDQILRTLLLFLAVAAVVWTAVVIALGIGLLRRKRMPERPLALHQDFEKATGRVVFALGFATLVIVLGLSIVSYAGQRTVFAKDDNALTLKIIGHQWWWEVRYEDDSPDRSFVTANEIRIPTGKAVKVELESADVIHSFWVPSLTGKMDLITGQKNELQFTARNAGVYRGQCAEFCGLQHAHMAVAVLALSPDEFGRWRDHENQSASSPTDVLGKQGEQLFRARGCALCHNIRGTLAGGQLGPDLTHVGSRTTVAAGTLPLTPATLGAWIADPQHIKPGNYMPRMPLQSGELIAILHYLEQLK</sequence>
<keyword evidence="21" id="KW-1185">Reference proteome</keyword>
<keyword evidence="4 16" id="KW-0349">Heme</keyword>
<dbReference type="Gene3D" id="2.60.40.420">
    <property type="entry name" value="Cupredoxins - blue copper proteins"/>
    <property type="match status" value="1"/>
</dbReference>
<comment type="subcellular location">
    <subcellularLocation>
        <location evidence="1">Membrane</location>
        <topology evidence="1">Multi-pass membrane protein</topology>
    </subcellularLocation>
</comment>
<comment type="function">
    <text evidence="13">Subunits I and II form the functional core of the enzyme complex. Electrons originating in cytochrome c are transferred via heme a and Cu(A) to the binuclear center formed by heme a3 and Cu(B).</text>
</comment>
<keyword evidence="6 17" id="KW-0812">Transmembrane</keyword>
<protein>
    <recommendedName>
        <fullName evidence="14">Cytochrome aa3 subunit 2</fullName>
    </recommendedName>
</protein>
<feature type="transmembrane region" description="Helical" evidence="17">
    <location>
        <begin position="85"/>
        <end position="109"/>
    </location>
</feature>
<name>A0A0R3DFV4_9BRAD</name>
<reference evidence="20 21" key="1">
    <citation type="submission" date="2015-09" db="EMBL/GenBank/DDBJ databases">
        <title>Draft Genome Sequence of Bradyrhizobium manausense Strain BR 3351T, a Novel Symbiotic Nitrogen-Fixing Alphaproteobacterium Isolated from Brazilian Amazon Rain Forest.</title>
        <authorList>
            <person name="De Araujo J.L."/>
            <person name="Zilli J.E."/>
        </authorList>
    </citation>
    <scope>NUCLEOTIDE SEQUENCE [LARGE SCALE GENOMIC DNA]</scope>
    <source>
        <strain evidence="20 21">BR3351</strain>
    </source>
</reference>
<keyword evidence="8" id="KW-0249">Electron transport</keyword>
<dbReference type="GO" id="GO:0042773">
    <property type="term" value="P:ATP synthesis coupled electron transport"/>
    <property type="evidence" value="ECO:0007669"/>
    <property type="project" value="TreeGrafter"/>
</dbReference>
<evidence type="ECO:0000256" key="11">
    <source>
        <dbReference type="ARBA" id="ARBA00023008"/>
    </source>
</evidence>
<dbReference type="SUPFAM" id="SSF49503">
    <property type="entry name" value="Cupredoxins"/>
    <property type="match status" value="1"/>
</dbReference>
<dbReference type="InterPro" id="IPR008972">
    <property type="entry name" value="Cupredoxin"/>
</dbReference>
<evidence type="ECO:0000256" key="2">
    <source>
        <dbReference type="ARBA" id="ARBA00007866"/>
    </source>
</evidence>
<dbReference type="Pfam" id="PF00116">
    <property type="entry name" value="COX2"/>
    <property type="match status" value="1"/>
</dbReference>
<dbReference type="InterPro" id="IPR045187">
    <property type="entry name" value="CcO_II"/>
</dbReference>
<gene>
    <name evidence="20" type="ORF">AOQ71_25505</name>
</gene>
<dbReference type="OrthoDB" id="9781261at2"/>
<evidence type="ECO:0000256" key="1">
    <source>
        <dbReference type="ARBA" id="ARBA00004141"/>
    </source>
</evidence>
<keyword evidence="12 17" id="KW-0472">Membrane</keyword>
<evidence type="ECO:0000256" key="6">
    <source>
        <dbReference type="ARBA" id="ARBA00022692"/>
    </source>
</evidence>
<dbReference type="GO" id="GO:0020037">
    <property type="term" value="F:heme binding"/>
    <property type="evidence" value="ECO:0007669"/>
    <property type="project" value="InterPro"/>
</dbReference>
<feature type="transmembrane region" description="Helical" evidence="17">
    <location>
        <begin position="41"/>
        <end position="64"/>
    </location>
</feature>
<dbReference type="Proteomes" id="UP000051936">
    <property type="component" value="Unassembled WGS sequence"/>
</dbReference>
<keyword evidence="11" id="KW-0186">Copper</keyword>
<dbReference type="InterPro" id="IPR002429">
    <property type="entry name" value="CcO_II-like_C"/>
</dbReference>
<dbReference type="PROSITE" id="PS51007">
    <property type="entry name" value="CYTC"/>
    <property type="match status" value="1"/>
</dbReference>
<evidence type="ECO:0000313" key="20">
    <source>
        <dbReference type="EMBL" id="KRQ06388.1"/>
    </source>
</evidence>
<accession>A0A0R3DFV4</accession>
<feature type="domain" description="Cytochrome c" evidence="19">
    <location>
        <begin position="245"/>
        <end position="336"/>
    </location>
</feature>
<dbReference type="PROSITE" id="PS00078">
    <property type="entry name" value="COX2"/>
    <property type="match status" value="1"/>
</dbReference>
<comment type="caution">
    <text evidence="20">The sequence shown here is derived from an EMBL/GenBank/DDBJ whole genome shotgun (WGS) entry which is preliminary data.</text>
</comment>
<comment type="catalytic activity">
    <reaction evidence="15">
        <text>4 Fe(II)-[cytochrome c] + O2 + 8 H(+)(in) = 4 Fe(III)-[cytochrome c] + 2 H2O + 4 H(+)(out)</text>
        <dbReference type="Rhea" id="RHEA:11436"/>
        <dbReference type="Rhea" id="RHEA-COMP:10350"/>
        <dbReference type="Rhea" id="RHEA-COMP:14399"/>
        <dbReference type="ChEBI" id="CHEBI:15377"/>
        <dbReference type="ChEBI" id="CHEBI:15378"/>
        <dbReference type="ChEBI" id="CHEBI:15379"/>
        <dbReference type="ChEBI" id="CHEBI:29033"/>
        <dbReference type="ChEBI" id="CHEBI:29034"/>
        <dbReference type="EC" id="7.1.1.9"/>
    </reaction>
</comment>
<evidence type="ECO:0000313" key="21">
    <source>
        <dbReference type="Proteomes" id="UP000051936"/>
    </source>
</evidence>
<feature type="domain" description="Cytochrome oxidase subunit II copper A binding" evidence="18">
    <location>
        <begin position="118"/>
        <end position="234"/>
    </location>
</feature>
<dbReference type="InterPro" id="IPR034236">
    <property type="entry name" value="CuRO_CcO_Caa3_II"/>
</dbReference>
<dbReference type="SUPFAM" id="SSF46626">
    <property type="entry name" value="Cytochrome c"/>
    <property type="match status" value="1"/>
</dbReference>
<evidence type="ECO:0000256" key="17">
    <source>
        <dbReference type="SAM" id="Phobius"/>
    </source>
</evidence>
<dbReference type="GO" id="GO:0016020">
    <property type="term" value="C:membrane"/>
    <property type="evidence" value="ECO:0007669"/>
    <property type="project" value="UniProtKB-SubCell"/>
</dbReference>
<dbReference type="STRING" id="989370.AOQ71_25505"/>
<evidence type="ECO:0000259" key="19">
    <source>
        <dbReference type="PROSITE" id="PS51007"/>
    </source>
</evidence>
<dbReference type="Pfam" id="PF00034">
    <property type="entry name" value="Cytochrom_C"/>
    <property type="match status" value="1"/>
</dbReference>
<evidence type="ECO:0000256" key="14">
    <source>
        <dbReference type="ARBA" id="ARBA00031399"/>
    </source>
</evidence>
<evidence type="ECO:0000256" key="9">
    <source>
        <dbReference type="ARBA" id="ARBA00022989"/>
    </source>
</evidence>
<evidence type="ECO:0000256" key="10">
    <source>
        <dbReference type="ARBA" id="ARBA00023004"/>
    </source>
</evidence>
<keyword evidence="5" id="KW-0679">Respiratory chain</keyword>
<evidence type="ECO:0000256" key="3">
    <source>
        <dbReference type="ARBA" id="ARBA00022448"/>
    </source>
</evidence>
<dbReference type="InterPro" id="IPR014222">
    <property type="entry name" value="Cyt_c_oxidase_su2"/>
</dbReference>
<evidence type="ECO:0000256" key="15">
    <source>
        <dbReference type="ARBA" id="ARBA00047816"/>
    </source>
</evidence>